<dbReference type="SMART" id="SM00256">
    <property type="entry name" value="FBOX"/>
    <property type="match status" value="1"/>
</dbReference>
<keyword evidence="4" id="KW-0862">Zinc</keyword>
<keyword evidence="2" id="KW-0677">Repeat</keyword>
<dbReference type="GO" id="GO:0008270">
    <property type="term" value="F:zinc ion binding"/>
    <property type="evidence" value="ECO:0007669"/>
    <property type="project" value="UniProtKB-KW"/>
</dbReference>
<dbReference type="SMART" id="SM00355">
    <property type="entry name" value="ZnF_C2H2"/>
    <property type="match status" value="4"/>
</dbReference>
<dbReference type="EMBL" id="JXJN01020989">
    <property type="status" value="NOT_ANNOTATED_CDS"/>
    <property type="molecule type" value="Genomic_DNA"/>
</dbReference>
<dbReference type="Gene3D" id="3.80.10.10">
    <property type="entry name" value="Ribonuclease Inhibitor"/>
    <property type="match status" value="2"/>
</dbReference>
<dbReference type="Gene3D" id="3.30.160.60">
    <property type="entry name" value="Classic Zinc Finger"/>
    <property type="match status" value="1"/>
</dbReference>
<protein>
    <recommendedName>
        <fullName evidence="12">F-box domain-containing protein</fullName>
    </recommendedName>
</protein>
<evidence type="ECO:0000256" key="2">
    <source>
        <dbReference type="ARBA" id="ARBA00022737"/>
    </source>
</evidence>
<dbReference type="SUPFAM" id="SSF52058">
    <property type="entry name" value="L domain-like"/>
    <property type="match status" value="1"/>
</dbReference>
<accession>A0A1B0BUY9</accession>
<name>A0A1B0BUY9_9MUSC</name>
<reference evidence="10" key="2">
    <citation type="submission" date="2020-05" db="UniProtKB">
        <authorList>
            <consortium name="EnsemblMetazoa"/>
        </authorList>
    </citation>
    <scope>IDENTIFICATION</scope>
    <source>
        <strain evidence="10">IAEA</strain>
    </source>
</reference>
<dbReference type="GO" id="GO:0005634">
    <property type="term" value="C:nucleus"/>
    <property type="evidence" value="ECO:0007669"/>
    <property type="project" value="TreeGrafter"/>
</dbReference>
<feature type="domain" description="F-box" evidence="9">
    <location>
        <begin position="627"/>
        <end position="673"/>
    </location>
</feature>
<evidence type="ECO:0000256" key="1">
    <source>
        <dbReference type="ARBA" id="ARBA00022723"/>
    </source>
</evidence>
<feature type="domain" description="C2H2-type" evidence="8">
    <location>
        <begin position="293"/>
        <end position="320"/>
    </location>
</feature>
<evidence type="ECO:0000256" key="5">
    <source>
        <dbReference type="ARBA" id="ARBA00023242"/>
    </source>
</evidence>
<keyword evidence="1" id="KW-0479">Metal-binding</keyword>
<dbReference type="Pfam" id="PF12937">
    <property type="entry name" value="F-box-like"/>
    <property type="match status" value="1"/>
</dbReference>
<dbReference type="EnsemblMetazoa" id="GPPI041247-RA">
    <property type="protein sequence ID" value="GPPI041247-PA"/>
    <property type="gene ID" value="GPPI041247"/>
</dbReference>
<evidence type="ECO:0000256" key="7">
    <source>
        <dbReference type="SAM" id="MobiDB-lite"/>
    </source>
</evidence>
<evidence type="ECO:0008006" key="12">
    <source>
        <dbReference type="Google" id="ProtNLM"/>
    </source>
</evidence>
<evidence type="ECO:0000256" key="3">
    <source>
        <dbReference type="ARBA" id="ARBA00022771"/>
    </source>
</evidence>
<proteinExistence type="predicted"/>
<dbReference type="PROSITE" id="PS50181">
    <property type="entry name" value="FBOX"/>
    <property type="match status" value="1"/>
</dbReference>
<dbReference type="Proteomes" id="UP000092460">
    <property type="component" value="Unassembled WGS sequence"/>
</dbReference>
<dbReference type="PROSITE" id="PS00028">
    <property type="entry name" value="ZINC_FINGER_C2H2_1"/>
    <property type="match status" value="1"/>
</dbReference>
<dbReference type="GO" id="GO:0000981">
    <property type="term" value="F:DNA-binding transcription factor activity, RNA polymerase II-specific"/>
    <property type="evidence" value="ECO:0007669"/>
    <property type="project" value="TreeGrafter"/>
</dbReference>
<evidence type="ECO:0000313" key="11">
    <source>
        <dbReference type="Proteomes" id="UP000092460"/>
    </source>
</evidence>
<dbReference type="InterPro" id="IPR001810">
    <property type="entry name" value="F-box_dom"/>
</dbReference>
<dbReference type="PROSITE" id="PS50157">
    <property type="entry name" value="ZINC_FINGER_C2H2_2"/>
    <property type="match status" value="1"/>
</dbReference>
<keyword evidence="5" id="KW-0539">Nucleus</keyword>
<evidence type="ECO:0000313" key="10">
    <source>
        <dbReference type="EnsemblMetazoa" id="GPPI041247-PA"/>
    </source>
</evidence>
<reference evidence="11" key="1">
    <citation type="submission" date="2015-01" db="EMBL/GenBank/DDBJ databases">
        <authorList>
            <person name="Aksoy S."/>
            <person name="Warren W."/>
            <person name="Wilson R.K."/>
        </authorList>
    </citation>
    <scope>NUCLEOTIDE SEQUENCE [LARGE SCALE GENOMIC DNA]</scope>
    <source>
        <strain evidence="11">IAEA</strain>
    </source>
</reference>
<dbReference type="Gene3D" id="1.20.1280.50">
    <property type="match status" value="1"/>
</dbReference>
<dbReference type="InterPro" id="IPR013087">
    <property type="entry name" value="Znf_C2H2_type"/>
</dbReference>
<evidence type="ECO:0000256" key="6">
    <source>
        <dbReference type="PROSITE-ProRule" id="PRU00042"/>
    </source>
</evidence>
<dbReference type="SUPFAM" id="SSF81383">
    <property type="entry name" value="F-box domain"/>
    <property type="match status" value="1"/>
</dbReference>
<feature type="region of interest" description="Disordered" evidence="7">
    <location>
        <begin position="206"/>
        <end position="234"/>
    </location>
</feature>
<dbReference type="VEuPathDB" id="VectorBase:GPPI041247"/>
<dbReference type="PANTHER" id="PTHR24394">
    <property type="entry name" value="ZINC FINGER PROTEIN"/>
    <property type="match status" value="1"/>
</dbReference>
<organism evidence="10 11">
    <name type="scientific">Glossina palpalis gambiensis</name>
    <dbReference type="NCBI Taxonomy" id="67801"/>
    <lineage>
        <taxon>Eukaryota</taxon>
        <taxon>Metazoa</taxon>
        <taxon>Ecdysozoa</taxon>
        <taxon>Arthropoda</taxon>
        <taxon>Hexapoda</taxon>
        <taxon>Insecta</taxon>
        <taxon>Pterygota</taxon>
        <taxon>Neoptera</taxon>
        <taxon>Endopterygota</taxon>
        <taxon>Diptera</taxon>
        <taxon>Brachycera</taxon>
        <taxon>Muscomorpha</taxon>
        <taxon>Hippoboscoidea</taxon>
        <taxon>Glossinidae</taxon>
        <taxon>Glossina</taxon>
    </lineage>
</organism>
<dbReference type="STRING" id="67801.A0A1B0BUY9"/>
<dbReference type="InterPro" id="IPR036047">
    <property type="entry name" value="F-box-like_dom_sf"/>
</dbReference>
<evidence type="ECO:0000259" key="8">
    <source>
        <dbReference type="PROSITE" id="PS50157"/>
    </source>
</evidence>
<keyword evidence="3 6" id="KW-0863">Zinc-finger</keyword>
<dbReference type="InterPro" id="IPR032675">
    <property type="entry name" value="LRR_dom_sf"/>
</dbReference>
<dbReference type="AlphaFoldDB" id="A0A1B0BUY9"/>
<keyword evidence="11" id="KW-1185">Reference proteome</keyword>
<sequence>MASNRKQIVTIDTNVPIIDLVDCDNVVQENSRMVAGPPPVTMPFQNKSNIVGMYRLNLIELPETIFVETKFITKTAAVLGKFENLYCFGENKGVVEFKKVETRATKPPAKSAVTVSMKPTPIPSLKPTSGIGAIITPVCNVAITSTVTTTTINLCTTQSINLRQNVQISTKPVYTNANLVSVSKPTNLLANTVSCNVAQLQTIRKSKSNNKDAETMTDAKVPSRNRSQQTDDLGPKTVSLGIQCNLYDEIEEDVEEEEVVDSSVEKLTQREEEEEQFGYFVFRKSVIYQNGLRECVICGEVMKTFRQLLRHMTVHWGPKVLCFRCGKQLDHKSLLKKHCCSATQKNAAFRLRCPYFLCSTVAISPLELYDHINEHSNFKMYACNACLKGFCTAGEFQRHLLLRAKCYTGAKLRPLQVYGLDLSSDKKYRVRVFTLHTKRKGTHLVKTFLSRRRSSVYNCSICLRKFTNRFVFKLHTQKCLSWYKARLNHIKLKRLKKEPSTKPSTLLETKLITVLSIYLHIQIDFWQLKIKLDGFIKLFFNFYIATTNKIHFIIISIKLLRKFMDTSVNYVEHAGMSKVFNNASKRKRRFSETNEQISTNSTESTIVDNVVNSPPAAKYREVETDYRFTLDHFCDEILYEIFKYLGSQDLLTLKRTCRRFNELVYDKRFWQNISLLESRDSYDQLLESLQFTHAITKCLKLRGPSQKSLNYKSSGEIFNKTLSKSLTSNCTQLEILEMYSICLDLTLLHFKHIPQTLQRLVINDCDVLNLSYQRSSWLTGIHTHLVNLQELRIEYSTWFEPHDIMPISKLPGLHTLSLRGCRLDLRQIPLTDTDLQCFNVIETLREVMLECPPYINTAKGFNVSLSASKGYGLGECAEATTGEYNSSGTSSSQAAQSSSSTNDFWASLNKKSPQRRQQANPDHIIYIDLRNPQGALISVNNVSGVNPRAVSMGQAQGQEEGGISEVNRVIHHDLFWDLINPLRRGASNFTNADNVTASNVVERQDEFPTSSGSVKQLTYPRNFISDQGLCSFGRSVNPTNHGRIWIGVRNRPNDTLIERFTIRNYKNITDVFLRHIVQCSPNLLYLDISGTGITLEGVKKFKESKPECKIVAEHLLGLNDL</sequence>
<dbReference type="PANTHER" id="PTHR24394:SF29">
    <property type="entry name" value="MYONEURIN"/>
    <property type="match status" value="1"/>
</dbReference>
<evidence type="ECO:0000259" key="9">
    <source>
        <dbReference type="PROSITE" id="PS50181"/>
    </source>
</evidence>
<evidence type="ECO:0000256" key="4">
    <source>
        <dbReference type="ARBA" id="ARBA00022833"/>
    </source>
</evidence>